<reference evidence="2" key="1">
    <citation type="journal article" date="2023" name="IScience">
        <title>Live-bearing cockroach genome reveals convergent evolutionary mechanisms linked to viviparity in insects and beyond.</title>
        <authorList>
            <person name="Fouks B."/>
            <person name="Harrison M.C."/>
            <person name="Mikhailova A.A."/>
            <person name="Marchal E."/>
            <person name="English S."/>
            <person name="Carruthers M."/>
            <person name="Jennings E.C."/>
            <person name="Chiamaka E.L."/>
            <person name="Frigard R.A."/>
            <person name="Pippel M."/>
            <person name="Attardo G.M."/>
            <person name="Benoit J.B."/>
            <person name="Bornberg-Bauer E."/>
            <person name="Tobe S.S."/>
        </authorList>
    </citation>
    <scope>NUCLEOTIDE SEQUENCE</scope>
    <source>
        <strain evidence="2">Stay&amp;Tobe</strain>
    </source>
</reference>
<name>A0AAD7ZZ59_DIPPU</name>
<evidence type="ECO:0000256" key="1">
    <source>
        <dbReference type="SAM" id="Phobius"/>
    </source>
</evidence>
<feature type="non-terminal residue" evidence="2">
    <location>
        <position position="1"/>
    </location>
</feature>
<comment type="caution">
    <text evidence="2">The sequence shown here is derived from an EMBL/GenBank/DDBJ whole genome shotgun (WGS) entry which is preliminary data.</text>
</comment>
<keyword evidence="1" id="KW-1133">Transmembrane helix</keyword>
<keyword evidence="1" id="KW-0812">Transmembrane</keyword>
<keyword evidence="3" id="KW-1185">Reference proteome</keyword>
<protein>
    <submittedName>
        <fullName evidence="2">Uncharacterized protein</fullName>
    </submittedName>
</protein>
<evidence type="ECO:0000313" key="3">
    <source>
        <dbReference type="Proteomes" id="UP001233999"/>
    </source>
</evidence>
<feature type="non-terminal residue" evidence="2">
    <location>
        <position position="114"/>
    </location>
</feature>
<evidence type="ECO:0000313" key="2">
    <source>
        <dbReference type="EMBL" id="KAJ9588872.1"/>
    </source>
</evidence>
<gene>
    <name evidence="2" type="ORF">L9F63_017812</name>
</gene>
<accession>A0AAD7ZZ59</accession>
<dbReference type="Proteomes" id="UP001233999">
    <property type="component" value="Unassembled WGS sequence"/>
</dbReference>
<dbReference type="EMBL" id="JASPKZ010005297">
    <property type="protein sequence ID" value="KAJ9588872.1"/>
    <property type="molecule type" value="Genomic_DNA"/>
</dbReference>
<keyword evidence="1" id="KW-0472">Membrane</keyword>
<dbReference type="AlphaFoldDB" id="A0AAD7ZZ59"/>
<sequence length="114" mass="13736">SVYDHIYRGKFNFFSTTFFRSSGDTSAIFRLSRCLYSMKCCIIYRINNFVRRSNYPWLCMHQETQRFYYFFVTWMSNVLFVFVVCETSDMEVVEEMVIFGHNLGCHVPWTYGSQ</sequence>
<organism evidence="2 3">
    <name type="scientific">Diploptera punctata</name>
    <name type="common">Pacific beetle cockroach</name>
    <dbReference type="NCBI Taxonomy" id="6984"/>
    <lineage>
        <taxon>Eukaryota</taxon>
        <taxon>Metazoa</taxon>
        <taxon>Ecdysozoa</taxon>
        <taxon>Arthropoda</taxon>
        <taxon>Hexapoda</taxon>
        <taxon>Insecta</taxon>
        <taxon>Pterygota</taxon>
        <taxon>Neoptera</taxon>
        <taxon>Polyneoptera</taxon>
        <taxon>Dictyoptera</taxon>
        <taxon>Blattodea</taxon>
        <taxon>Blaberoidea</taxon>
        <taxon>Blaberidae</taxon>
        <taxon>Diplopterinae</taxon>
        <taxon>Diploptera</taxon>
    </lineage>
</organism>
<proteinExistence type="predicted"/>
<reference evidence="2" key="2">
    <citation type="submission" date="2023-05" db="EMBL/GenBank/DDBJ databases">
        <authorList>
            <person name="Fouks B."/>
        </authorList>
    </citation>
    <scope>NUCLEOTIDE SEQUENCE</scope>
    <source>
        <strain evidence="2">Stay&amp;Tobe</strain>
        <tissue evidence="2">Testes</tissue>
    </source>
</reference>
<feature type="transmembrane region" description="Helical" evidence="1">
    <location>
        <begin position="67"/>
        <end position="84"/>
    </location>
</feature>